<sequence length="180" mass="19734">MRKASMAVVLACGIAGCATPEANVYDLPIAEASKRLLAADLTEFKYQRQCGVLLAITPGGGGNAVTWWVSTDGMDVFYFTARLTEVGPGKTKVDVEVSKDSNGKESYSGTTELVRPLFLQPLRPAITELVDATLEQRKHDYSFLNKTDVKENNGVCNVQRGSMESGFRFRRGQKGGEYER</sequence>
<dbReference type="EMBL" id="BAABBQ010000001">
    <property type="protein sequence ID" value="GAA4012755.1"/>
    <property type="molecule type" value="Genomic_DNA"/>
</dbReference>
<organism evidence="1 2">
    <name type="scientific">Sphingomonas swuensis</name>
    <dbReference type="NCBI Taxonomy" id="977800"/>
    <lineage>
        <taxon>Bacteria</taxon>
        <taxon>Pseudomonadati</taxon>
        <taxon>Pseudomonadota</taxon>
        <taxon>Alphaproteobacteria</taxon>
        <taxon>Sphingomonadales</taxon>
        <taxon>Sphingomonadaceae</taxon>
        <taxon>Sphingomonas</taxon>
    </lineage>
</organism>
<gene>
    <name evidence="1" type="ORF">GCM10022280_08460</name>
</gene>
<comment type="caution">
    <text evidence="1">The sequence shown here is derived from an EMBL/GenBank/DDBJ whole genome shotgun (WGS) entry which is preliminary data.</text>
</comment>
<evidence type="ECO:0000313" key="1">
    <source>
        <dbReference type="EMBL" id="GAA4012755.1"/>
    </source>
</evidence>
<proteinExistence type="predicted"/>
<evidence type="ECO:0008006" key="3">
    <source>
        <dbReference type="Google" id="ProtNLM"/>
    </source>
</evidence>
<dbReference type="RefSeq" id="WP_344706137.1">
    <property type="nucleotide sequence ID" value="NZ_BAABBQ010000001.1"/>
</dbReference>
<accession>A0ABP7SJY2</accession>
<reference evidence="2" key="1">
    <citation type="journal article" date="2019" name="Int. J. Syst. Evol. Microbiol.">
        <title>The Global Catalogue of Microorganisms (GCM) 10K type strain sequencing project: providing services to taxonomists for standard genome sequencing and annotation.</title>
        <authorList>
            <consortium name="The Broad Institute Genomics Platform"/>
            <consortium name="The Broad Institute Genome Sequencing Center for Infectious Disease"/>
            <person name="Wu L."/>
            <person name="Ma J."/>
        </authorList>
    </citation>
    <scope>NUCLEOTIDE SEQUENCE [LARGE SCALE GENOMIC DNA]</scope>
    <source>
        <strain evidence="2">JCM 17563</strain>
    </source>
</reference>
<name>A0ABP7SJY2_9SPHN</name>
<evidence type="ECO:0000313" key="2">
    <source>
        <dbReference type="Proteomes" id="UP001500235"/>
    </source>
</evidence>
<dbReference type="Proteomes" id="UP001500235">
    <property type="component" value="Unassembled WGS sequence"/>
</dbReference>
<protein>
    <recommendedName>
        <fullName evidence="3">Lipoprotein</fullName>
    </recommendedName>
</protein>
<keyword evidence="2" id="KW-1185">Reference proteome</keyword>
<dbReference type="PROSITE" id="PS51257">
    <property type="entry name" value="PROKAR_LIPOPROTEIN"/>
    <property type="match status" value="1"/>
</dbReference>